<gene>
    <name evidence="2" type="ORF">V5799_011745</name>
</gene>
<name>A0AAQ4EGF4_AMBAM</name>
<evidence type="ECO:0000256" key="1">
    <source>
        <dbReference type="SAM" id="SignalP"/>
    </source>
</evidence>
<dbReference type="Proteomes" id="UP001321473">
    <property type="component" value="Unassembled WGS sequence"/>
</dbReference>
<keyword evidence="3" id="KW-1185">Reference proteome</keyword>
<evidence type="ECO:0008006" key="4">
    <source>
        <dbReference type="Google" id="ProtNLM"/>
    </source>
</evidence>
<comment type="caution">
    <text evidence="2">The sequence shown here is derived from an EMBL/GenBank/DDBJ whole genome shotgun (WGS) entry which is preliminary data.</text>
</comment>
<evidence type="ECO:0000313" key="2">
    <source>
        <dbReference type="EMBL" id="KAK8773718.1"/>
    </source>
</evidence>
<feature type="signal peptide" evidence="1">
    <location>
        <begin position="1"/>
        <end position="25"/>
    </location>
</feature>
<feature type="chain" id="PRO_5042832221" description="Secreted protein" evidence="1">
    <location>
        <begin position="26"/>
        <end position="129"/>
    </location>
</feature>
<sequence>MRTAGTGCCALKGCFLASPLMVTVGQIKVTTPLIKESGAVGAMTCLHSCQSGVDIQICEWRNRWSGERPPHHKYTCAVKTTAVAFDIWILHVPSFATLADSLPASKQQQCTGVCSAFKGIVISVYVPCI</sequence>
<evidence type="ECO:0000313" key="3">
    <source>
        <dbReference type="Proteomes" id="UP001321473"/>
    </source>
</evidence>
<dbReference type="EMBL" id="JARKHS020016403">
    <property type="protein sequence ID" value="KAK8773718.1"/>
    <property type="molecule type" value="Genomic_DNA"/>
</dbReference>
<organism evidence="2 3">
    <name type="scientific">Amblyomma americanum</name>
    <name type="common">Lone star tick</name>
    <dbReference type="NCBI Taxonomy" id="6943"/>
    <lineage>
        <taxon>Eukaryota</taxon>
        <taxon>Metazoa</taxon>
        <taxon>Ecdysozoa</taxon>
        <taxon>Arthropoda</taxon>
        <taxon>Chelicerata</taxon>
        <taxon>Arachnida</taxon>
        <taxon>Acari</taxon>
        <taxon>Parasitiformes</taxon>
        <taxon>Ixodida</taxon>
        <taxon>Ixodoidea</taxon>
        <taxon>Ixodidae</taxon>
        <taxon>Amblyomminae</taxon>
        <taxon>Amblyomma</taxon>
    </lineage>
</organism>
<keyword evidence="1" id="KW-0732">Signal</keyword>
<proteinExistence type="predicted"/>
<accession>A0AAQ4EGF4</accession>
<protein>
    <recommendedName>
        <fullName evidence="4">Secreted protein</fullName>
    </recommendedName>
</protein>
<reference evidence="2 3" key="1">
    <citation type="journal article" date="2023" name="Arcadia Sci">
        <title>De novo assembly of a long-read Amblyomma americanum tick genome.</title>
        <authorList>
            <person name="Chou S."/>
            <person name="Poskanzer K.E."/>
            <person name="Rollins M."/>
            <person name="Thuy-Boun P.S."/>
        </authorList>
    </citation>
    <scope>NUCLEOTIDE SEQUENCE [LARGE SCALE GENOMIC DNA]</scope>
    <source>
        <strain evidence="2">F_SG_1</strain>
        <tissue evidence="2">Salivary glands</tissue>
    </source>
</reference>
<dbReference type="AlphaFoldDB" id="A0AAQ4EGF4"/>